<dbReference type="InterPro" id="IPR036259">
    <property type="entry name" value="MFS_trans_sf"/>
</dbReference>
<keyword evidence="3" id="KW-1133">Transmembrane helix</keyword>
<proteinExistence type="inferred from homology"/>
<organism evidence="4 5">
    <name type="scientific">Sphagnum troendelagicum</name>
    <dbReference type="NCBI Taxonomy" id="128251"/>
    <lineage>
        <taxon>Eukaryota</taxon>
        <taxon>Viridiplantae</taxon>
        <taxon>Streptophyta</taxon>
        <taxon>Embryophyta</taxon>
        <taxon>Bryophyta</taxon>
        <taxon>Sphagnophytina</taxon>
        <taxon>Sphagnopsida</taxon>
        <taxon>Sphagnales</taxon>
        <taxon>Sphagnaceae</taxon>
        <taxon>Sphagnum</taxon>
    </lineage>
</organism>
<dbReference type="InterPro" id="IPR045262">
    <property type="entry name" value="STP/PLT_plant"/>
</dbReference>
<protein>
    <submittedName>
        <fullName evidence="4">Uncharacterized protein</fullName>
    </submittedName>
</protein>
<keyword evidence="3" id="KW-0812">Transmembrane</keyword>
<feature type="transmembrane region" description="Helical" evidence="3">
    <location>
        <begin position="15"/>
        <end position="37"/>
    </location>
</feature>
<evidence type="ECO:0000313" key="5">
    <source>
        <dbReference type="Proteomes" id="UP001497512"/>
    </source>
</evidence>
<evidence type="ECO:0000256" key="3">
    <source>
        <dbReference type="SAM" id="Phobius"/>
    </source>
</evidence>
<dbReference type="Gene3D" id="1.20.1250.20">
    <property type="entry name" value="MFS general substrate transporter like domains"/>
    <property type="match status" value="1"/>
</dbReference>
<evidence type="ECO:0000313" key="4">
    <source>
        <dbReference type="EMBL" id="CAK9230175.1"/>
    </source>
</evidence>
<comment type="similarity">
    <text evidence="1">Belongs to the major facilitator superfamily. Sugar transporter (TC 2.A.1.1) family.</text>
</comment>
<keyword evidence="3" id="KW-0472">Membrane</keyword>
<gene>
    <name evidence="4" type="ORF">CSSPTR1EN2_LOCUS20101</name>
</gene>
<dbReference type="Proteomes" id="UP001497512">
    <property type="component" value="Chromosome 6"/>
</dbReference>
<evidence type="ECO:0000256" key="1">
    <source>
        <dbReference type="ARBA" id="ARBA00010992"/>
    </source>
</evidence>
<dbReference type="EMBL" id="OZ019898">
    <property type="protein sequence ID" value="CAK9230175.1"/>
    <property type="molecule type" value="Genomic_DNA"/>
</dbReference>
<keyword evidence="2" id="KW-0813">Transport</keyword>
<evidence type="ECO:0000256" key="2">
    <source>
        <dbReference type="ARBA" id="ARBA00022448"/>
    </source>
</evidence>
<keyword evidence="5" id="KW-1185">Reference proteome</keyword>
<dbReference type="PANTHER" id="PTHR23500:SF357">
    <property type="entry name" value="IP12678P"/>
    <property type="match status" value="1"/>
</dbReference>
<sequence>MRIYVILNFQCGGKYVSLVVFFAIWNFFMPFLVFLYVPETKGVPIEEMELVWKRHWFWKRFMPVDNYIDNPPEKP</sequence>
<reference evidence="4" key="1">
    <citation type="submission" date="2024-02" db="EMBL/GenBank/DDBJ databases">
        <authorList>
            <consortium name="ELIXIR-Norway"/>
            <consortium name="Elixir Norway"/>
        </authorList>
    </citation>
    <scope>NUCLEOTIDE SEQUENCE</scope>
</reference>
<dbReference type="PANTHER" id="PTHR23500">
    <property type="entry name" value="SOLUTE CARRIER FAMILY 2, FACILITATED GLUCOSE TRANSPORTER"/>
    <property type="match status" value="1"/>
</dbReference>
<accession>A0ABP0UUE0</accession>
<name>A0ABP0UUE0_9BRYO</name>